<proteinExistence type="predicted"/>
<accession>A0ABM6PPW9</accession>
<protein>
    <recommendedName>
        <fullName evidence="2">N-acetyltransferase domain-containing protein</fullName>
    </recommendedName>
</protein>
<dbReference type="PANTHER" id="PTHR43441">
    <property type="entry name" value="RIBOSOMAL-PROTEIN-SERINE ACETYLTRANSFERASE"/>
    <property type="match status" value="1"/>
</dbReference>
<evidence type="ECO:0000256" key="1">
    <source>
        <dbReference type="SAM" id="MobiDB-lite"/>
    </source>
</evidence>
<reference evidence="3 4" key="1">
    <citation type="journal article" date="2016" name="Int. J. Syst. Evol. Microbiol.">
        <title>Dermabacter jinjuensis sp. nov., a novel species of the genus Dermabacter isolated from a clinical specimen.</title>
        <authorList>
            <person name="Park Y.K."/>
            <person name="Lee K.M."/>
            <person name="Lee W.K."/>
            <person name="Cho M.J."/>
            <person name="Lee H.S."/>
            <person name="Cho Y.G."/>
            <person name="Lee Y.C."/>
            <person name="Lee W.K."/>
            <person name="Seong W.K."/>
            <person name="Hwang K.J."/>
        </authorList>
    </citation>
    <scope>NUCLEOTIDE SEQUENCE [LARGE SCALE GENOMIC DNA]</scope>
    <source>
        <strain evidence="3 4">32T</strain>
    </source>
</reference>
<dbReference type="Proteomes" id="UP000815698">
    <property type="component" value="Chromosome"/>
</dbReference>
<dbReference type="InterPro" id="IPR000182">
    <property type="entry name" value="GNAT_dom"/>
</dbReference>
<name>A0ABM6PPW9_9MICO</name>
<dbReference type="PROSITE" id="PS51186">
    <property type="entry name" value="GNAT"/>
    <property type="match status" value="1"/>
</dbReference>
<dbReference type="InterPro" id="IPR016181">
    <property type="entry name" value="Acyl_CoA_acyltransferase"/>
</dbReference>
<dbReference type="SUPFAM" id="SSF55729">
    <property type="entry name" value="Acyl-CoA N-acyltransferases (Nat)"/>
    <property type="match status" value="1"/>
</dbReference>
<evidence type="ECO:0000259" key="2">
    <source>
        <dbReference type="PROSITE" id="PS51186"/>
    </source>
</evidence>
<dbReference type="EMBL" id="CP023482">
    <property type="protein sequence ID" value="ATH97452.1"/>
    <property type="molecule type" value="Genomic_DNA"/>
</dbReference>
<dbReference type="PANTHER" id="PTHR43441:SF6">
    <property type="entry name" value="N-ACETYLTRANSFERASE DOMAIN-CONTAINING PROTEIN"/>
    <property type="match status" value="1"/>
</dbReference>
<sequence>MARRKTPTRVSDTPPLSSESPVPHALRGSGALSHTLAPLAPADLPHLWLLHSDPRTFTLDTIGPLETVDQMQRVLDIWLDSHKRDGFGYRVIREAESGEFLGVAGLSAMPLGKRWVANTYVRLAPRAWGTGVATAALTTCLREVAALDTAPREAAFITALANHPARRLAERLGFTLSSESDPTESGAHVVYLLDLHDHT</sequence>
<dbReference type="Pfam" id="PF13302">
    <property type="entry name" value="Acetyltransf_3"/>
    <property type="match status" value="1"/>
</dbReference>
<gene>
    <name evidence="3" type="ORF">COP05_10535</name>
</gene>
<dbReference type="Gene3D" id="3.40.630.30">
    <property type="match status" value="1"/>
</dbReference>
<dbReference type="InterPro" id="IPR051908">
    <property type="entry name" value="Ribosomal_N-acetyltransferase"/>
</dbReference>
<evidence type="ECO:0000313" key="4">
    <source>
        <dbReference type="Proteomes" id="UP000815698"/>
    </source>
</evidence>
<keyword evidence="4" id="KW-1185">Reference proteome</keyword>
<feature type="compositionally biased region" description="Polar residues" evidence="1">
    <location>
        <begin position="8"/>
        <end position="20"/>
    </location>
</feature>
<organism evidence="3 4">
    <name type="scientific">Dermabacter jinjuensis</name>
    <dbReference type="NCBI Taxonomy" id="1667168"/>
    <lineage>
        <taxon>Bacteria</taxon>
        <taxon>Bacillati</taxon>
        <taxon>Actinomycetota</taxon>
        <taxon>Actinomycetes</taxon>
        <taxon>Micrococcales</taxon>
        <taxon>Dermabacteraceae</taxon>
        <taxon>Dermabacter</taxon>
    </lineage>
</organism>
<evidence type="ECO:0000313" key="3">
    <source>
        <dbReference type="EMBL" id="ATH97452.1"/>
    </source>
</evidence>
<feature type="domain" description="N-acetyltransferase" evidence="2">
    <location>
        <begin position="34"/>
        <end position="196"/>
    </location>
</feature>
<feature type="region of interest" description="Disordered" evidence="1">
    <location>
        <begin position="1"/>
        <end position="27"/>
    </location>
</feature>